<name>A0A9X2GL11_9ACTN</name>
<organism evidence="2 3">
    <name type="scientific">Nonomuraea thailandensis</name>
    <dbReference type="NCBI Taxonomy" id="1188745"/>
    <lineage>
        <taxon>Bacteria</taxon>
        <taxon>Bacillati</taxon>
        <taxon>Actinomycetota</taxon>
        <taxon>Actinomycetes</taxon>
        <taxon>Streptosporangiales</taxon>
        <taxon>Streptosporangiaceae</taxon>
        <taxon>Nonomuraea</taxon>
    </lineage>
</organism>
<dbReference type="EMBL" id="JAMZEB010000002">
    <property type="protein sequence ID" value="MCP2359735.1"/>
    <property type="molecule type" value="Genomic_DNA"/>
</dbReference>
<dbReference type="InterPro" id="IPR009319">
    <property type="entry name" value="Phage_A118_VSP1"/>
</dbReference>
<feature type="region of interest" description="Disordered" evidence="1">
    <location>
        <begin position="375"/>
        <end position="398"/>
    </location>
</feature>
<sequence length="439" mass="47663">MSITPAAAIEEGLEQARKVAAMYADAEMALLERIAARVGKDLDNDDGDDWADKRLAEVTQLRKEAEAIVRRLQAASRAAAQAAVLDTWAAGMDAAVRGAVLQVHDRKVRKRLAKVLEDAKNLGASRGINAGQGVAELAAQTVRMVTSVHEGALRAVDDLYRNVIAEAASRALIGAETRREAAQRALDRFTAEGIKGFTDLSNPPRTWSMASYAEMAMRTATARAAVDGHLATLREAGINLVSVSRLPYTCDRCARWEGEVLALSGAAGMRVEENPATGVQVFVHVAGTVAEARLAGLLHPNCGHSLNAYLPGVSRPAPVVQSKANYRESQRQRYLERKVRETKRRAAVALDDDARAKADAKTADYQRQLKELAKATGLRRKTGREKDNAPPADLDELTDKQLTDLASKFGHDEQALARLEQEMNRRDEAAAKQETRSSA</sequence>
<evidence type="ECO:0000313" key="2">
    <source>
        <dbReference type="EMBL" id="MCP2359735.1"/>
    </source>
</evidence>
<accession>A0A9X2GL11</accession>
<dbReference type="Pfam" id="PF06152">
    <property type="entry name" value="Phage_min_cap2"/>
    <property type="match status" value="1"/>
</dbReference>
<reference evidence="2" key="1">
    <citation type="submission" date="2022-06" db="EMBL/GenBank/DDBJ databases">
        <title>Sequencing the genomes of 1000 actinobacteria strains.</title>
        <authorList>
            <person name="Klenk H.-P."/>
        </authorList>
    </citation>
    <scope>NUCLEOTIDE SEQUENCE</scope>
    <source>
        <strain evidence="2">DSM 46694</strain>
    </source>
</reference>
<dbReference type="GO" id="GO:0005198">
    <property type="term" value="F:structural molecule activity"/>
    <property type="evidence" value="ECO:0007669"/>
    <property type="project" value="InterPro"/>
</dbReference>
<gene>
    <name evidence="2" type="ORF">HD597_006755</name>
</gene>
<proteinExistence type="predicted"/>
<dbReference type="Proteomes" id="UP001139648">
    <property type="component" value="Unassembled WGS sequence"/>
</dbReference>
<comment type="caution">
    <text evidence="2">The sequence shown here is derived from an EMBL/GenBank/DDBJ whole genome shotgun (WGS) entry which is preliminary data.</text>
</comment>
<dbReference type="AlphaFoldDB" id="A0A9X2GL11"/>
<keyword evidence="3" id="KW-1185">Reference proteome</keyword>
<dbReference type="RefSeq" id="WP_253747155.1">
    <property type="nucleotide sequence ID" value="NZ_BAABKA010000035.1"/>
</dbReference>
<evidence type="ECO:0000313" key="3">
    <source>
        <dbReference type="Proteomes" id="UP001139648"/>
    </source>
</evidence>
<evidence type="ECO:0000256" key="1">
    <source>
        <dbReference type="SAM" id="MobiDB-lite"/>
    </source>
</evidence>
<evidence type="ECO:0008006" key="4">
    <source>
        <dbReference type="Google" id="ProtNLM"/>
    </source>
</evidence>
<protein>
    <recommendedName>
        <fullName evidence="4">Phage minor capsid protein 2</fullName>
    </recommendedName>
</protein>